<organism evidence="1 2">
    <name type="scientific">Spirosoma endbachense</name>
    <dbReference type="NCBI Taxonomy" id="2666025"/>
    <lineage>
        <taxon>Bacteria</taxon>
        <taxon>Pseudomonadati</taxon>
        <taxon>Bacteroidota</taxon>
        <taxon>Cytophagia</taxon>
        <taxon>Cytophagales</taxon>
        <taxon>Cytophagaceae</taxon>
        <taxon>Spirosoma</taxon>
    </lineage>
</organism>
<dbReference type="PANTHER" id="PTHR35580:SF1">
    <property type="entry name" value="PHYTASE-LIKE DOMAIN-CONTAINING PROTEIN"/>
    <property type="match status" value="1"/>
</dbReference>
<gene>
    <name evidence="1" type="ORF">GJR95_09945</name>
</gene>
<protein>
    <recommendedName>
        <fullName evidence="3">T9SS type A sorting domain-containing protein</fullName>
    </recommendedName>
</protein>
<evidence type="ECO:0008006" key="3">
    <source>
        <dbReference type="Google" id="ProtNLM"/>
    </source>
</evidence>
<sequence>MSAKRCYLPVNSEKCIPGTFAQPFSSNTLIKAKRSQFSLFLTNTIMIDLLPDCVQSDFQPVTFPEATIPSPCMVTKSPIFLGRQRLTRFERWQALAGRPCIMGLIWLLLGWGLTSTTQAQKLVWAKQLGGTNPSLQQLATSVAVDGMGNVYTTGYFMGTVDFDPGAGVVNLTSTGGNDIFVSKFNAGGNFIWAKQLSGSGDDRGTSVVVDGSGNVYTTGYFESSVDFDPGAGVFKLTSAGYEDMFVSKLDAGGNLVWAKQVSGISHDGGNSVAVDGAGNVYTTGYFLGTTDFDPGAGVFKLTSAGDTDLFVSKLDADGNFVWAKAVGGTSGDQGTSVMVDGMSNVYITGYFEGTVDFDPGAGVAKLTSTGQNTDIFVSKFNAGGNLVWAKQLGGTFHDGGTSIAVDKMGNVYTTGYFEDTGDFDPGAGVFKLTSAPGAYSDMFVSKLDAGGNFVWAKGVGSKGLDYGTSVAVDGSGNVYTTGLFYYTVDFDPGMGVFNLTSAYSDIFVSKLDAGGNFVWAKQVGGINGYVFSSSIAVDEGGSIYTTGNFYSTVDFDPGMGVFNLTSAGYRDIFVSKLHQYTPVSLTTWVSSTTVNAGNTLTLSVTATGGTPGKPDHPYSYTWAAPVGCTLSATNTSTVSATVGARLSGVQTFTVTVTDSDDSPAVTDQVRVMVNALSTATFRIDGVTTMSCETVSASQRRVSFNPRYEGLDGSSVSFSVVNEMRPTRNQGPYTLTLYTDNPVITLQATQSETTTEFTYNWLRDCPSTARLGVGEEGSGLLVYLLGNPVEGELATIEISGVMGQPVQVELVDTQGRSYYQQALPQASGLDRVRLPLGSRHGMLLIRVSTSTQQHTVKLLRL</sequence>
<proteinExistence type="predicted"/>
<dbReference type="InterPro" id="IPR010620">
    <property type="entry name" value="SBBP_repeat"/>
</dbReference>
<dbReference type="SUPFAM" id="SSF101898">
    <property type="entry name" value="NHL repeat"/>
    <property type="match status" value="1"/>
</dbReference>
<dbReference type="EMBL" id="CP045997">
    <property type="protein sequence ID" value="QHV95314.1"/>
    <property type="molecule type" value="Genomic_DNA"/>
</dbReference>
<dbReference type="KEGG" id="senf:GJR95_09945"/>
<evidence type="ECO:0000313" key="1">
    <source>
        <dbReference type="EMBL" id="QHV95314.1"/>
    </source>
</evidence>
<reference evidence="1 2" key="1">
    <citation type="submission" date="2019-11" db="EMBL/GenBank/DDBJ databases">
        <title>Spirosoma endbachense sp. nov., isolated from a natural salt meadow.</title>
        <authorList>
            <person name="Rojas J."/>
            <person name="Ambika Manirajan B."/>
            <person name="Ratering S."/>
            <person name="Suarez C."/>
            <person name="Geissler-Plaum R."/>
            <person name="Schnell S."/>
        </authorList>
    </citation>
    <scope>NUCLEOTIDE SEQUENCE [LARGE SCALE GENOMIC DNA]</scope>
    <source>
        <strain evidence="1 2">I-24</strain>
    </source>
</reference>
<dbReference type="Pfam" id="PF06739">
    <property type="entry name" value="SBBP"/>
    <property type="match status" value="6"/>
</dbReference>
<evidence type="ECO:0000313" key="2">
    <source>
        <dbReference type="Proteomes" id="UP000464577"/>
    </source>
</evidence>
<dbReference type="AlphaFoldDB" id="A0A6P1VRR3"/>
<dbReference type="Proteomes" id="UP000464577">
    <property type="component" value="Chromosome"/>
</dbReference>
<accession>A0A6P1VRR3</accession>
<keyword evidence="2" id="KW-1185">Reference proteome</keyword>
<dbReference type="InterPro" id="IPR052918">
    <property type="entry name" value="Motility_Chemotaxis_Reg"/>
</dbReference>
<name>A0A6P1VRR3_9BACT</name>
<dbReference type="PANTHER" id="PTHR35580">
    <property type="entry name" value="CELL SURFACE GLYCOPROTEIN (S-LAYER PROTEIN)-LIKE PROTEIN"/>
    <property type="match status" value="1"/>
</dbReference>